<dbReference type="PANTHER" id="PTHR12959:SF11">
    <property type="entry name" value="GPI TRANSAMIDASE COMPONENT PIG-T"/>
    <property type="match status" value="1"/>
</dbReference>
<keyword evidence="1" id="KW-0812">Transmembrane</keyword>
<comment type="caution">
    <text evidence="2">The sequence shown here is derived from an EMBL/GenBank/DDBJ whole genome shotgun (WGS) entry which is preliminary data.</text>
</comment>
<protein>
    <submittedName>
        <fullName evidence="2">Uncharacterized protein</fullName>
    </submittedName>
</protein>
<dbReference type="AlphaFoldDB" id="A0A6L2PZ82"/>
<keyword evidence="1" id="KW-0472">Membrane</keyword>
<evidence type="ECO:0000313" key="3">
    <source>
        <dbReference type="Proteomes" id="UP000502823"/>
    </source>
</evidence>
<keyword evidence="1" id="KW-1133">Transmembrane helix</keyword>
<name>A0A6L2PZ82_COPFO</name>
<feature type="transmembrane region" description="Helical" evidence="1">
    <location>
        <begin position="36"/>
        <end position="55"/>
    </location>
</feature>
<dbReference type="InterPro" id="IPR007245">
    <property type="entry name" value="PIG-T"/>
</dbReference>
<keyword evidence="3" id="KW-1185">Reference proteome</keyword>
<dbReference type="Proteomes" id="UP000502823">
    <property type="component" value="Unassembled WGS sequence"/>
</dbReference>
<gene>
    <name evidence="2" type="ORF">Cfor_05918</name>
</gene>
<dbReference type="GO" id="GO:0016255">
    <property type="term" value="P:attachment of GPI anchor to protein"/>
    <property type="evidence" value="ECO:0007669"/>
    <property type="project" value="InterPro"/>
</dbReference>
<proteinExistence type="predicted"/>
<dbReference type="PANTHER" id="PTHR12959">
    <property type="entry name" value="GPI TRANSAMIDASE COMPONENT PIG-T-RELATED"/>
    <property type="match status" value="1"/>
</dbReference>
<sequence length="82" mass="9048">MASTLVQLFNASRGGYLVQLRTETLIVTMPTPDFSMPYNVICLACTVVALAFGPLHNITTKRQQKAPPYVVQYIHRCCKGGC</sequence>
<dbReference type="EMBL" id="BLKM01012951">
    <property type="protein sequence ID" value="GFG37943.1"/>
    <property type="molecule type" value="Genomic_DNA"/>
</dbReference>
<reference evidence="3" key="1">
    <citation type="submission" date="2020-01" db="EMBL/GenBank/DDBJ databases">
        <title>Draft genome sequence of the Termite Coptotermes fromosanus.</title>
        <authorList>
            <person name="Itakura S."/>
            <person name="Yosikawa Y."/>
            <person name="Umezawa K."/>
        </authorList>
    </citation>
    <scope>NUCLEOTIDE SEQUENCE [LARGE SCALE GENOMIC DNA]</scope>
</reference>
<evidence type="ECO:0000313" key="2">
    <source>
        <dbReference type="EMBL" id="GFG37943.1"/>
    </source>
</evidence>
<dbReference type="GO" id="GO:0042765">
    <property type="term" value="C:GPI-anchor transamidase complex"/>
    <property type="evidence" value="ECO:0007669"/>
    <property type="project" value="InterPro"/>
</dbReference>
<dbReference type="InParanoid" id="A0A6L2PZ82"/>
<organism evidence="2 3">
    <name type="scientific">Coptotermes formosanus</name>
    <name type="common">Formosan subterranean termite</name>
    <dbReference type="NCBI Taxonomy" id="36987"/>
    <lineage>
        <taxon>Eukaryota</taxon>
        <taxon>Metazoa</taxon>
        <taxon>Ecdysozoa</taxon>
        <taxon>Arthropoda</taxon>
        <taxon>Hexapoda</taxon>
        <taxon>Insecta</taxon>
        <taxon>Pterygota</taxon>
        <taxon>Neoptera</taxon>
        <taxon>Polyneoptera</taxon>
        <taxon>Dictyoptera</taxon>
        <taxon>Blattodea</taxon>
        <taxon>Blattoidea</taxon>
        <taxon>Termitoidae</taxon>
        <taxon>Rhinotermitidae</taxon>
        <taxon>Coptotermes</taxon>
    </lineage>
</organism>
<evidence type="ECO:0000256" key="1">
    <source>
        <dbReference type="SAM" id="Phobius"/>
    </source>
</evidence>
<dbReference type="OrthoDB" id="331263at2759"/>
<dbReference type="Pfam" id="PF04113">
    <property type="entry name" value="Gpi16"/>
    <property type="match status" value="1"/>
</dbReference>
<accession>A0A6L2PZ82</accession>